<proteinExistence type="predicted"/>
<dbReference type="AlphaFoldDB" id="A0A6M8EZA1"/>
<sequence>MKSLVINIKDDTIVDKVLWMLEHFKDDGLEIVSKEDMEDLKLLKETRSEEKINFRT</sequence>
<keyword evidence="2" id="KW-1185">Reference proteome</keyword>
<dbReference type="EMBL" id="CP042652">
    <property type="protein sequence ID" value="QKE29897.1"/>
    <property type="molecule type" value="Genomic_DNA"/>
</dbReference>
<dbReference type="KEGG" id="paco:AACT_2834"/>
<reference evidence="1 2" key="1">
    <citation type="submission" date="2019-08" db="EMBL/GenBank/DDBJ databases">
        <title>Complete genome sequence of Arcobacter acticola.</title>
        <authorList>
            <person name="Miller W."/>
        </authorList>
    </citation>
    <scope>NUCLEOTIDE SEQUENCE [LARGE SCALE GENOMIC DNA]</scope>
    <source>
        <strain evidence="1 2">KCTC 52212</strain>
    </source>
</reference>
<evidence type="ECO:0000313" key="2">
    <source>
        <dbReference type="Proteomes" id="UP000503483"/>
    </source>
</evidence>
<name>A0A6M8EZA1_9BACT</name>
<organism evidence="1 2">
    <name type="scientific">Arcobacter acticola</name>
    <dbReference type="NCBI Taxonomy" id="1849015"/>
    <lineage>
        <taxon>Bacteria</taxon>
        <taxon>Pseudomonadati</taxon>
        <taxon>Campylobacterota</taxon>
        <taxon>Epsilonproteobacteria</taxon>
        <taxon>Campylobacterales</taxon>
        <taxon>Arcobacteraceae</taxon>
        <taxon>Arcobacter</taxon>
    </lineage>
</organism>
<dbReference type="RefSeq" id="WP_172128054.1">
    <property type="nucleotide sequence ID" value="NZ_CP042652.1"/>
</dbReference>
<evidence type="ECO:0000313" key="1">
    <source>
        <dbReference type="EMBL" id="QKE29897.1"/>
    </source>
</evidence>
<gene>
    <name evidence="1" type="ORF">AACT_2834</name>
</gene>
<dbReference type="Proteomes" id="UP000503483">
    <property type="component" value="Chromosome"/>
</dbReference>
<accession>A0A6M8EZA1</accession>
<protein>
    <submittedName>
        <fullName evidence="1">Uncharacterized protein</fullName>
    </submittedName>
</protein>